<reference evidence="6" key="1">
    <citation type="submission" date="2017-02" db="EMBL/GenBank/DDBJ databases">
        <authorList>
            <person name="Varghese N."/>
            <person name="Submissions S."/>
        </authorList>
    </citation>
    <scope>NUCLEOTIDE SEQUENCE [LARGE SCALE GENOMIC DNA]</scope>
    <source>
        <strain evidence="6">ATCC BAA-34</strain>
    </source>
</reference>
<dbReference type="SUPFAM" id="SSF53822">
    <property type="entry name" value="Periplasmic binding protein-like I"/>
    <property type="match status" value="1"/>
</dbReference>
<dbReference type="Gene3D" id="3.40.50.2300">
    <property type="match status" value="2"/>
</dbReference>
<evidence type="ECO:0000256" key="1">
    <source>
        <dbReference type="ARBA" id="ARBA00004196"/>
    </source>
</evidence>
<proteinExistence type="inferred from homology"/>
<dbReference type="RefSeq" id="WP_078788839.1">
    <property type="nucleotide sequence ID" value="NZ_FUWR01000001.1"/>
</dbReference>
<organism evidence="5 6">
    <name type="scientific">Trichlorobacter thiogenes</name>
    <dbReference type="NCBI Taxonomy" id="115783"/>
    <lineage>
        <taxon>Bacteria</taxon>
        <taxon>Pseudomonadati</taxon>
        <taxon>Thermodesulfobacteriota</taxon>
        <taxon>Desulfuromonadia</taxon>
        <taxon>Geobacterales</taxon>
        <taxon>Geobacteraceae</taxon>
        <taxon>Trichlorobacter</taxon>
    </lineage>
</organism>
<dbReference type="Pfam" id="PF13407">
    <property type="entry name" value="Peripla_BP_4"/>
    <property type="match status" value="1"/>
</dbReference>
<sequence>MHIIRLLTLIALAVMLTAGSAWAKEYRIGVLYWSSNIPGQVAMSRGLEAEANKINAQATAKNRPTVKLVIRTAGDGANGIENQIRQMKELIRAKVDLLIVQPTDNAALAEPLRLANQAGIKVVAYDQYISGGTLAAYRTSDNYQAGYLDGEYIAAKFPKTKELRVVLVEYPHVSSTVERVNGFLEALEQAGQKYRVLKSYTAVEPVGGTKAGACILKDFPARGSIDVVFTVNDGGGLAVVDKLAKAGRNEIMVATIDGDPASVKNIREGRLTVIDSAQFCGPLGAEALKAGYALLNNEKAPYHALVPVFPITKETLKQYPGWMGPIPPAFTKPWKSPVPQWRGVMRVVKP</sequence>
<comment type="similarity">
    <text evidence="2">Belongs to the bacterial solute-binding protein 2 family.</text>
</comment>
<gene>
    <name evidence="5" type="ORF">SAMN02745119_00556</name>
</gene>
<evidence type="ECO:0000259" key="4">
    <source>
        <dbReference type="Pfam" id="PF13407"/>
    </source>
</evidence>
<dbReference type="PANTHER" id="PTHR46847">
    <property type="entry name" value="D-ALLOSE-BINDING PERIPLASMIC PROTEIN-RELATED"/>
    <property type="match status" value="1"/>
</dbReference>
<evidence type="ECO:0000313" key="5">
    <source>
        <dbReference type="EMBL" id="SJZ41860.1"/>
    </source>
</evidence>
<dbReference type="Proteomes" id="UP000190102">
    <property type="component" value="Unassembled WGS sequence"/>
</dbReference>
<accession>A0A1T4KHF7</accession>
<evidence type="ECO:0000256" key="2">
    <source>
        <dbReference type="ARBA" id="ARBA00007639"/>
    </source>
</evidence>
<comment type="subcellular location">
    <subcellularLocation>
        <location evidence="1">Cell envelope</location>
    </subcellularLocation>
</comment>
<protein>
    <submittedName>
        <fullName evidence="5">Monosaccharide ABC transporter substrate-binding protein, CUT2 family (TC 3.A.1.2.-)</fullName>
    </submittedName>
</protein>
<dbReference type="InterPro" id="IPR025997">
    <property type="entry name" value="SBP_2_dom"/>
</dbReference>
<evidence type="ECO:0000256" key="3">
    <source>
        <dbReference type="ARBA" id="ARBA00022729"/>
    </source>
</evidence>
<dbReference type="STRING" id="115783.SAMN02745119_00556"/>
<dbReference type="CDD" id="cd01536">
    <property type="entry name" value="PBP1_ABC_sugar_binding-like"/>
    <property type="match status" value="1"/>
</dbReference>
<dbReference type="PANTHER" id="PTHR46847:SF1">
    <property type="entry name" value="D-ALLOSE-BINDING PERIPLASMIC PROTEIN-RELATED"/>
    <property type="match status" value="1"/>
</dbReference>
<dbReference type="AlphaFoldDB" id="A0A1T4KHF7"/>
<keyword evidence="6" id="KW-1185">Reference proteome</keyword>
<name>A0A1T4KHF7_9BACT</name>
<dbReference type="GO" id="GO:0030313">
    <property type="term" value="C:cell envelope"/>
    <property type="evidence" value="ECO:0007669"/>
    <property type="project" value="UniProtKB-SubCell"/>
</dbReference>
<dbReference type="InterPro" id="IPR028082">
    <property type="entry name" value="Peripla_BP_I"/>
</dbReference>
<keyword evidence="3" id="KW-0732">Signal</keyword>
<dbReference type="GO" id="GO:0030246">
    <property type="term" value="F:carbohydrate binding"/>
    <property type="evidence" value="ECO:0007669"/>
    <property type="project" value="UniProtKB-ARBA"/>
</dbReference>
<feature type="domain" description="Periplasmic binding protein" evidence="4">
    <location>
        <begin position="28"/>
        <end position="299"/>
    </location>
</feature>
<dbReference type="EMBL" id="FUWR01000001">
    <property type="protein sequence ID" value="SJZ41860.1"/>
    <property type="molecule type" value="Genomic_DNA"/>
</dbReference>
<evidence type="ECO:0000313" key="6">
    <source>
        <dbReference type="Proteomes" id="UP000190102"/>
    </source>
</evidence>